<proteinExistence type="predicted"/>
<evidence type="ECO:0000259" key="2">
    <source>
        <dbReference type="Pfam" id="PF14452"/>
    </source>
</evidence>
<gene>
    <name evidence="3" type="ORF">AQZ52_17715</name>
</gene>
<keyword evidence="4" id="KW-1185">Reference proteome</keyword>
<feature type="domain" description="Multi-ubiquitin" evidence="2">
    <location>
        <begin position="84"/>
        <end position="149"/>
    </location>
</feature>
<dbReference type="STRING" id="1117702.AQZ52_17715"/>
<dbReference type="Proteomes" id="UP000058012">
    <property type="component" value="Unassembled WGS sequence"/>
</dbReference>
<dbReference type="InterPro" id="IPR027802">
    <property type="entry name" value="Multi-ubiquitin_dom"/>
</dbReference>
<dbReference type="EMBL" id="LLZS01000011">
    <property type="protein sequence ID" value="KUR69938.1"/>
    <property type="molecule type" value="Genomic_DNA"/>
</dbReference>
<accession>A0A117USC4</accession>
<feature type="domain" description="Multi-ubiquitin" evidence="2">
    <location>
        <begin position="21"/>
        <end position="79"/>
    </location>
</feature>
<sequence>MSPKQKFAASVALDSTAFSIVQIEDPVPLGRQILAAANHAPPEDYSLYAILASGDFEDVRLNEPFDLREKGTERFVAFTGDALYRFFAKGAEVKWGPQHVSEETLRVLTRAKADEAVFLEVDGGTDHLIKPGETVDLAATGVEHFITAKKPVFFHFFVNGTRYETEEIKLTGLQIKARVANWDANHDLVLEGHSDDPDRKIDDGEPVDLDVNPARRFSSVPKANFG</sequence>
<name>A0A117USC4_9SPHN</name>
<feature type="domain" description="Multi-ubiquitin" evidence="2">
    <location>
        <begin position="154"/>
        <end position="217"/>
    </location>
</feature>
<dbReference type="Pfam" id="PF14452">
    <property type="entry name" value="Multi_ubiq"/>
    <property type="match status" value="3"/>
</dbReference>
<evidence type="ECO:0000313" key="4">
    <source>
        <dbReference type="Proteomes" id="UP000058012"/>
    </source>
</evidence>
<evidence type="ECO:0000256" key="1">
    <source>
        <dbReference type="SAM" id="MobiDB-lite"/>
    </source>
</evidence>
<feature type="region of interest" description="Disordered" evidence="1">
    <location>
        <begin position="191"/>
        <end position="213"/>
    </location>
</feature>
<reference evidence="3 4" key="1">
    <citation type="submission" date="2015-10" db="EMBL/GenBank/DDBJ databases">
        <title>Draft genome sequence of Novosphingobium fuchskuhlense DSM 25065 isolated from a surface water sample of the southwest basin of Lake Grosse Fuchskuhle.</title>
        <authorList>
            <person name="Ruckert C."/>
            <person name="Winkler A."/>
            <person name="Glaeser J."/>
            <person name="Grossart H.-P."/>
            <person name="Kalinowski J."/>
            <person name="Glaeser S."/>
        </authorList>
    </citation>
    <scope>NUCLEOTIDE SEQUENCE [LARGE SCALE GENOMIC DNA]</scope>
    <source>
        <strain evidence="3 4">FNE08-7</strain>
    </source>
</reference>
<comment type="caution">
    <text evidence="3">The sequence shown here is derived from an EMBL/GenBank/DDBJ whole genome shotgun (WGS) entry which is preliminary data.</text>
</comment>
<evidence type="ECO:0000313" key="3">
    <source>
        <dbReference type="EMBL" id="KUR69938.1"/>
    </source>
</evidence>
<organism evidence="3 4">
    <name type="scientific">Novosphingobium fuchskuhlense</name>
    <dbReference type="NCBI Taxonomy" id="1117702"/>
    <lineage>
        <taxon>Bacteria</taxon>
        <taxon>Pseudomonadati</taxon>
        <taxon>Pseudomonadota</taxon>
        <taxon>Alphaproteobacteria</taxon>
        <taxon>Sphingomonadales</taxon>
        <taxon>Sphingomonadaceae</taxon>
        <taxon>Novosphingobium</taxon>
    </lineage>
</organism>
<dbReference type="RefSeq" id="WP_067914344.1">
    <property type="nucleotide sequence ID" value="NZ_KQ954247.1"/>
</dbReference>
<feature type="compositionally biased region" description="Basic and acidic residues" evidence="1">
    <location>
        <begin position="191"/>
        <end position="203"/>
    </location>
</feature>
<dbReference type="AlphaFoldDB" id="A0A117USC4"/>
<dbReference type="OrthoDB" id="512401at2"/>
<protein>
    <recommendedName>
        <fullName evidence="2">Multi-ubiquitin domain-containing protein</fullName>
    </recommendedName>
</protein>